<name>A0A0G2G6P3_PHACM</name>
<dbReference type="Proteomes" id="UP000053317">
    <property type="component" value="Unassembled WGS sequence"/>
</dbReference>
<reference evidence="2 3" key="1">
    <citation type="submission" date="2015-05" db="EMBL/GenBank/DDBJ databases">
        <title>Distinctive expansion of gene families associated with plant cell wall degradation and secondary metabolism in the genomes of grapevine trunk pathogens.</title>
        <authorList>
            <person name="Lawrence D.P."/>
            <person name="Travadon R."/>
            <person name="Rolshausen P.E."/>
            <person name="Baumgartner K."/>
        </authorList>
    </citation>
    <scope>NUCLEOTIDE SEQUENCE [LARGE SCALE GENOMIC DNA]</scope>
    <source>
        <strain evidence="2">UCRPC4</strain>
    </source>
</reference>
<accession>A0A0G2G6P3</accession>
<dbReference type="EMBL" id="LCWF01000108">
    <property type="protein sequence ID" value="KKY19393.1"/>
    <property type="molecule type" value="Genomic_DNA"/>
</dbReference>
<evidence type="ECO:0000313" key="2">
    <source>
        <dbReference type="EMBL" id="KKY19393.1"/>
    </source>
</evidence>
<sequence length="256" mass="28153">MPVDASAHKIFCTPINQRLVTLYCSTFTDLLKGVQGGATIVATVAGNRFPQTKKLSNFDKADRPAEVGAALFKMLEDLPIGVMGSVTMFDSIHQALRIWDDGRTELARTESLPLARFIAKIISKIPDILQLHLLCAIFGFMHGLNKQDSDTEILAQVLAPVMLNSKMDEIGLSQNETTKTDRMRQVKQTCRKLLGLPAKETQKLKKLEICKYVAAGLISIWAPIMKQMKELEGDTPVLDDVQTPRSGGTTAHGSES</sequence>
<reference evidence="2 3" key="2">
    <citation type="submission" date="2015-05" db="EMBL/GenBank/DDBJ databases">
        <authorList>
            <person name="Morales-Cruz A."/>
            <person name="Amrine K.C."/>
            <person name="Cantu D."/>
        </authorList>
    </citation>
    <scope>NUCLEOTIDE SEQUENCE [LARGE SCALE GENOMIC DNA]</scope>
    <source>
        <strain evidence="2">UCRPC4</strain>
    </source>
</reference>
<dbReference type="AlphaFoldDB" id="A0A0G2G6P3"/>
<proteinExistence type="predicted"/>
<gene>
    <name evidence="2" type="ORF">UCRPC4_g04553</name>
</gene>
<protein>
    <submittedName>
        <fullName evidence="2">Putative gtpase activating protein rga6</fullName>
    </submittedName>
</protein>
<comment type="caution">
    <text evidence="2">The sequence shown here is derived from an EMBL/GenBank/DDBJ whole genome shotgun (WGS) entry which is preliminary data.</text>
</comment>
<evidence type="ECO:0000313" key="3">
    <source>
        <dbReference type="Proteomes" id="UP000053317"/>
    </source>
</evidence>
<feature type="compositionally biased region" description="Polar residues" evidence="1">
    <location>
        <begin position="243"/>
        <end position="256"/>
    </location>
</feature>
<keyword evidence="3" id="KW-1185">Reference proteome</keyword>
<evidence type="ECO:0000256" key="1">
    <source>
        <dbReference type="SAM" id="MobiDB-lite"/>
    </source>
</evidence>
<organism evidence="2 3">
    <name type="scientific">Phaeomoniella chlamydospora</name>
    <name type="common">Phaeoacremonium chlamydosporum</name>
    <dbReference type="NCBI Taxonomy" id="158046"/>
    <lineage>
        <taxon>Eukaryota</taxon>
        <taxon>Fungi</taxon>
        <taxon>Dikarya</taxon>
        <taxon>Ascomycota</taxon>
        <taxon>Pezizomycotina</taxon>
        <taxon>Eurotiomycetes</taxon>
        <taxon>Chaetothyriomycetidae</taxon>
        <taxon>Phaeomoniellales</taxon>
        <taxon>Phaeomoniellaceae</taxon>
        <taxon>Phaeomoniella</taxon>
    </lineage>
</organism>
<feature type="region of interest" description="Disordered" evidence="1">
    <location>
        <begin position="235"/>
        <end position="256"/>
    </location>
</feature>